<evidence type="ECO:0000313" key="2">
    <source>
        <dbReference type="EnsemblFungi" id="EJT69632"/>
    </source>
</evidence>
<accession>J3PG92</accession>
<reference evidence="2" key="4">
    <citation type="journal article" date="2015" name="G3 (Bethesda)">
        <title>Genome sequences of three phytopathogenic species of the Magnaporthaceae family of fungi.</title>
        <authorList>
            <person name="Okagaki L.H."/>
            <person name="Nunes C.C."/>
            <person name="Sailsbery J."/>
            <person name="Clay B."/>
            <person name="Brown D."/>
            <person name="John T."/>
            <person name="Oh Y."/>
            <person name="Young N."/>
            <person name="Fitzgerald M."/>
            <person name="Haas B.J."/>
            <person name="Zeng Q."/>
            <person name="Young S."/>
            <person name="Adiconis X."/>
            <person name="Fan L."/>
            <person name="Levin J.Z."/>
            <person name="Mitchell T.K."/>
            <person name="Okubara P.A."/>
            <person name="Farman M.L."/>
            <person name="Kohn L.M."/>
            <person name="Birren B."/>
            <person name="Ma L.-J."/>
            <person name="Dean R.A."/>
        </authorList>
    </citation>
    <scope>NUCLEOTIDE SEQUENCE</scope>
    <source>
        <strain evidence="2">R3-111a-1</strain>
    </source>
</reference>
<gene>
    <name evidence="2" type="primary">20352974</name>
    <name evidence="1" type="ORF">GGTG_12516</name>
</gene>
<evidence type="ECO:0000313" key="3">
    <source>
        <dbReference type="Proteomes" id="UP000006039"/>
    </source>
</evidence>
<reference evidence="1" key="2">
    <citation type="submission" date="2010-07" db="EMBL/GenBank/DDBJ databases">
        <authorList>
            <consortium name="The Broad Institute Genome Sequencing Platform"/>
            <consortium name="Broad Institute Genome Sequencing Center for Infectious Disease"/>
            <person name="Ma L.-J."/>
            <person name="Dead R."/>
            <person name="Young S."/>
            <person name="Zeng Q."/>
            <person name="Koehrsen M."/>
            <person name="Alvarado L."/>
            <person name="Berlin A."/>
            <person name="Chapman S.B."/>
            <person name="Chen Z."/>
            <person name="Freedman E."/>
            <person name="Gellesch M."/>
            <person name="Goldberg J."/>
            <person name="Griggs A."/>
            <person name="Gujja S."/>
            <person name="Heilman E.R."/>
            <person name="Heiman D."/>
            <person name="Hepburn T."/>
            <person name="Howarth C."/>
            <person name="Jen D."/>
            <person name="Larson L."/>
            <person name="Mehta T."/>
            <person name="Neiman D."/>
            <person name="Pearson M."/>
            <person name="Roberts A."/>
            <person name="Saif S."/>
            <person name="Shea T."/>
            <person name="Shenoy N."/>
            <person name="Sisk P."/>
            <person name="Stolte C."/>
            <person name="Sykes S."/>
            <person name="Walk T."/>
            <person name="White J."/>
            <person name="Yandava C."/>
            <person name="Haas B."/>
            <person name="Nusbaum C."/>
            <person name="Birren B."/>
        </authorList>
    </citation>
    <scope>NUCLEOTIDE SEQUENCE</scope>
    <source>
        <strain evidence="1">R3-111a-1</strain>
    </source>
</reference>
<name>J3PG92_GAET3</name>
<organism evidence="1">
    <name type="scientific">Gaeumannomyces tritici (strain R3-111a-1)</name>
    <name type="common">Wheat and barley take-all root rot fungus</name>
    <name type="synonym">Gaeumannomyces graminis var. tritici</name>
    <dbReference type="NCBI Taxonomy" id="644352"/>
    <lineage>
        <taxon>Eukaryota</taxon>
        <taxon>Fungi</taxon>
        <taxon>Dikarya</taxon>
        <taxon>Ascomycota</taxon>
        <taxon>Pezizomycotina</taxon>
        <taxon>Sordariomycetes</taxon>
        <taxon>Sordariomycetidae</taxon>
        <taxon>Magnaporthales</taxon>
        <taxon>Magnaporthaceae</taxon>
        <taxon>Gaeumannomyces</taxon>
    </lineage>
</organism>
<dbReference type="Proteomes" id="UP000006039">
    <property type="component" value="Unassembled WGS sequence"/>
</dbReference>
<reference evidence="2" key="5">
    <citation type="submission" date="2018-04" db="UniProtKB">
        <authorList>
            <consortium name="EnsemblFungi"/>
        </authorList>
    </citation>
    <scope>IDENTIFICATION</scope>
    <source>
        <strain evidence="2">R3-111a-1</strain>
    </source>
</reference>
<dbReference type="EnsemblFungi" id="EJT69632">
    <property type="protein sequence ID" value="EJT69632"/>
    <property type="gene ID" value="GGTG_12516"/>
</dbReference>
<dbReference type="AlphaFoldDB" id="J3PG92"/>
<protein>
    <submittedName>
        <fullName evidence="1 2">Uncharacterized protein</fullName>
    </submittedName>
</protein>
<proteinExistence type="predicted"/>
<dbReference type="GeneID" id="20352974"/>
<keyword evidence="3" id="KW-1185">Reference proteome</keyword>
<dbReference type="VEuPathDB" id="FungiDB:GGTG_12516"/>
<dbReference type="eggNOG" id="ENOG502SYVI">
    <property type="taxonomic scope" value="Eukaryota"/>
</dbReference>
<dbReference type="HOGENOM" id="CLU_091421_1_0_1"/>
<sequence length="174" mass="18220">MQFRNALLGGVLASSASAIDIRFHNGGSCAGAAQNYANVNPNICCLGDSASVAIAAIPTNWAINVQGYSGGGCGSPKWSGEARNTNFYCMSANSRPNYSGAFYYFPGRKRGDEVADSQCKGQLGKPDGILLADGVTEYNVTSLPEAEVESLWALASSGVGPEGMPAYLEAHRRK</sequence>
<dbReference type="OrthoDB" id="5383526at2759"/>
<reference evidence="1" key="3">
    <citation type="submission" date="2010-09" db="EMBL/GenBank/DDBJ databases">
        <title>Annotation of Gaeumannomyces graminis var. tritici R3-111a-1.</title>
        <authorList>
            <consortium name="The Broad Institute Genome Sequencing Platform"/>
            <person name="Ma L.-J."/>
            <person name="Dead R."/>
            <person name="Young S.K."/>
            <person name="Zeng Q."/>
            <person name="Gargeya S."/>
            <person name="Fitzgerald M."/>
            <person name="Haas B."/>
            <person name="Abouelleil A."/>
            <person name="Alvarado L."/>
            <person name="Arachchi H.M."/>
            <person name="Berlin A."/>
            <person name="Brown A."/>
            <person name="Chapman S.B."/>
            <person name="Chen Z."/>
            <person name="Dunbar C."/>
            <person name="Freedman E."/>
            <person name="Gearin G."/>
            <person name="Gellesch M."/>
            <person name="Goldberg J."/>
            <person name="Griggs A."/>
            <person name="Gujja S."/>
            <person name="Heiman D."/>
            <person name="Howarth C."/>
            <person name="Larson L."/>
            <person name="Lui A."/>
            <person name="MacDonald P.J.P."/>
            <person name="Mehta T."/>
            <person name="Montmayeur A."/>
            <person name="Murphy C."/>
            <person name="Neiman D."/>
            <person name="Pearson M."/>
            <person name="Priest M."/>
            <person name="Roberts A."/>
            <person name="Saif S."/>
            <person name="Shea T."/>
            <person name="Shenoy N."/>
            <person name="Sisk P."/>
            <person name="Stolte C."/>
            <person name="Sykes S."/>
            <person name="Yandava C."/>
            <person name="Wortman J."/>
            <person name="Nusbaum C."/>
            <person name="Birren B."/>
        </authorList>
    </citation>
    <scope>NUCLEOTIDE SEQUENCE</scope>
    <source>
        <strain evidence="1">R3-111a-1</strain>
    </source>
</reference>
<dbReference type="EMBL" id="GL385403">
    <property type="protein sequence ID" value="EJT69632.1"/>
    <property type="molecule type" value="Genomic_DNA"/>
</dbReference>
<dbReference type="RefSeq" id="XP_009228680.1">
    <property type="nucleotide sequence ID" value="XM_009230416.1"/>
</dbReference>
<reference evidence="3" key="1">
    <citation type="submission" date="2010-07" db="EMBL/GenBank/DDBJ databases">
        <title>The genome sequence of Gaeumannomyces graminis var. tritici strain R3-111a-1.</title>
        <authorList>
            <consortium name="The Broad Institute Genome Sequencing Platform"/>
            <person name="Ma L.-J."/>
            <person name="Dead R."/>
            <person name="Young S."/>
            <person name="Zeng Q."/>
            <person name="Koehrsen M."/>
            <person name="Alvarado L."/>
            <person name="Berlin A."/>
            <person name="Chapman S.B."/>
            <person name="Chen Z."/>
            <person name="Freedman E."/>
            <person name="Gellesch M."/>
            <person name="Goldberg J."/>
            <person name="Griggs A."/>
            <person name="Gujja S."/>
            <person name="Heilman E.R."/>
            <person name="Heiman D."/>
            <person name="Hepburn T."/>
            <person name="Howarth C."/>
            <person name="Jen D."/>
            <person name="Larson L."/>
            <person name="Mehta T."/>
            <person name="Neiman D."/>
            <person name="Pearson M."/>
            <person name="Roberts A."/>
            <person name="Saif S."/>
            <person name="Shea T."/>
            <person name="Shenoy N."/>
            <person name="Sisk P."/>
            <person name="Stolte C."/>
            <person name="Sykes S."/>
            <person name="Walk T."/>
            <person name="White J."/>
            <person name="Yandava C."/>
            <person name="Haas B."/>
            <person name="Nusbaum C."/>
            <person name="Birren B."/>
        </authorList>
    </citation>
    <scope>NUCLEOTIDE SEQUENCE [LARGE SCALE GENOMIC DNA]</scope>
    <source>
        <strain evidence="3">R3-111a-1</strain>
    </source>
</reference>
<evidence type="ECO:0000313" key="1">
    <source>
        <dbReference type="EMBL" id="EJT69632.1"/>
    </source>
</evidence>